<dbReference type="InterPro" id="IPR014719">
    <property type="entry name" value="Ribosomal_bL12_C/ClpS-like"/>
</dbReference>
<dbReference type="PANTHER" id="PTHR33473:SF19">
    <property type="entry name" value="ATP-DEPENDENT CLP PROTEASE ADAPTER PROTEIN CLPS"/>
    <property type="match status" value="1"/>
</dbReference>
<dbReference type="EMBL" id="CP001614">
    <property type="protein sequence ID" value="ACR13334.1"/>
    <property type="molecule type" value="Genomic_DNA"/>
</dbReference>
<comment type="function">
    <text evidence="1">Involved in the modulation of the specificity of the ClpAP-mediated ATP-dependent protein degradation.</text>
</comment>
<dbReference type="KEGG" id="ttu:TERTU_1962"/>
<name>C5BIJ4_TERTT</name>
<dbReference type="NCBIfam" id="NF000672">
    <property type="entry name" value="PRK00033.1-5"/>
    <property type="match status" value="1"/>
</dbReference>
<dbReference type="HAMAP" id="MF_00302">
    <property type="entry name" value="ClpS"/>
    <property type="match status" value="1"/>
</dbReference>
<dbReference type="HOGENOM" id="CLU_134358_2_0_6"/>
<dbReference type="GO" id="GO:0006508">
    <property type="term" value="P:proteolysis"/>
    <property type="evidence" value="ECO:0007669"/>
    <property type="project" value="UniProtKB-UniRule"/>
</dbReference>
<comment type="similarity">
    <text evidence="1">Belongs to the ClpS family.</text>
</comment>
<dbReference type="AlphaFoldDB" id="C5BIJ4"/>
<sequence length="124" mass="13955">MRNSKNLHLTLSKDDDVDSGADSGLALQEAKPRLKKPPMYKVVLLNDDYTPMEFVVHVLESFFNMDREKATHVMLTVHTKGKAVCGVYSRDVAETKAMQVNQFARQNEHPLLCEIEACDDGDSD</sequence>
<dbReference type="InterPro" id="IPR003769">
    <property type="entry name" value="ClpS_core"/>
</dbReference>
<dbReference type="InterPro" id="IPR022935">
    <property type="entry name" value="ClpS"/>
</dbReference>
<dbReference type="GO" id="GO:0030163">
    <property type="term" value="P:protein catabolic process"/>
    <property type="evidence" value="ECO:0007669"/>
    <property type="project" value="InterPro"/>
</dbReference>
<evidence type="ECO:0000313" key="5">
    <source>
        <dbReference type="Proteomes" id="UP000009080"/>
    </source>
</evidence>
<evidence type="ECO:0000259" key="3">
    <source>
        <dbReference type="Pfam" id="PF02617"/>
    </source>
</evidence>
<dbReference type="Gene3D" id="3.30.1390.10">
    <property type="match status" value="1"/>
</dbReference>
<organism evidence="4 5">
    <name type="scientific">Teredinibacter turnerae (strain ATCC 39867 / T7901)</name>
    <dbReference type="NCBI Taxonomy" id="377629"/>
    <lineage>
        <taxon>Bacteria</taxon>
        <taxon>Pseudomonadati</taxon>
        <taxon>Pseudomonadota</taxon>
        <taxon>Gammaproteobacteria</taxon>
        <taxon>Cellvibrionales</taxon>
        <taxon>Cellvibrionaceae</taxon>
        <taxon>Teredinibacter</taxon>
    </lineage>
</organism>
<comment type="subunit">
    <text evidence="1">Binds to the N-terminal domain of the chaperone ClpA.</text>
</comment>
<dbReference type="Proteomes" id="UP000009080">
    <property type="component" value="Chromosome"/>
</dbReference>
<dbReference type="PANTHER" id="PTHR33473">
    <property type="entry name" value="ATP-DEPENDENT CLP PROTEASE ADAPTER PROTEIN CLPS1, CHLOROPLASTIC"/>
    <property type="match status" value="1"/>
</dbReference>
<feature type="region of interest" description="Disordered" evidence="2">
    <location>
        <begin position="1"/>
        <end position="23"/>
    </location>
</feature>
<gene>
    <name evidence="1" type="primary">clpS</name>
    <name evidence="4" type="ordered locus">TERTU_1962</name>
</gene>
<dbReference type="NCBIfam" id="NF000670">
    <property type="entry name" value="PRK00033.1-3"/>
    <property type="match status" value="1"/>
</dbReference>
<dbReference type="Pfam" id="PF02617">
    <property type="entry name" value="ClpS"/>
    <property type="match status" value="1"/>
</dbReference>
<evidence type="ECO:0000313" key="4">
    <source>
        <dbReference type="EMBL" id="ACR13334.1"/>
    </source>
</evidence>
<dbReference type="OrthoDB" id="9796121at2"/>
<dbReference type="FunFam" id="3.30.1390.10:FF:000002">
    <property type="entry name" value="ATP-dependent Clp protease adapter protein ClpS"/>
    <property type="match status" value="1"/>
</dbReference>
<accession>C5BIJ4</accession>
<feature type="domain" description="Adaptor protein ClpS core" evidence="3">
    <location>
        <begin position="35"/>
        <end position="114"/>
    </location>
</feature>
<protein>
    <recommendedName>
        <fullName evidence="1">ATP-dependent Clp protease adapter protein ClpS</fullName>
    </recommendedName>
</protein>
<proteinExistence type="inferred from homology"/>
<evidence type="ECO:0000256" key="2">
    <source>
        <dbReference type="SAM" id="MobiDB-lite"/>
    </source>
</evidence>
<dbReference type="SUPFAM" id="SSF54736">
    <property type="entry name" value="ClpS-like"/>
    <property type="match status" value="1"/>
</dbReference>
<evidence type="ECO:0000256" key="1">
    <source>
        <dbReference type="HAMAP-Rule" id="MF_00302"/>
    </source>
</evidence>
<keyword evidence="5" id="KW-1185">Reference proteome</keyword>
<dbReference type="RefSeq" id="WP_015819447.1">
    <property type="nucleotide sequence ID" value="NC_012997.1"/>
</dbReference>
<dbReference type="eggNOG" id="COG2127">
    <property type="taxonomic scope" value="Bacteria"/>
</dbReference>
<dbReference type="NCBIfam" id="NF000669">
    <property type="entry name" value="PRK00033.1-2"/>
    <property type="match status" value="1"/>
</dbReference>
<reference evidence="4 5" key="1">
    <citation type="journal article" date="2009" name="PLoS ONE">
        <title>The complete genome of Teredinibacter turnerae T7901: an intracellular endosymbiont of marine wood-boring bivalves (shipworms).</title>
        <authorList>
            <person name="Yang J.C."/>
            <person name="Madupu R."/>
            <person name="Durkin A.S."/>
            <person name="Ekborg N.A."/>
            <person name="Pedamallu C.S."/>
            <person name="Hostetler J.B."/>
            <person name="Radune D."/>
            <person name="Toms B.S."/>
            <person name="Henrissat B."/>
            <person name="Coutinho P.M."/>
            <person name="Schwarz S."/>
            <person name="Field L."/>
            <person name="Trindade-Silva A.E."/>
            <person name="Soares C.A.G."/>
            <person name="Elshahawi S."/>
            <person name="Hanora A."/>
            <person name="Schmidt E.W."/>
            <person name="Haygood M.G."/>
            <person name="Posfai J."/>
            <person name="Benner J."/>
            <person name="Madinger C."/>
            <person name="Nove J."/>
            <person name="Anton B."/>
            <person name="Chaudhary K."/>
            <person name="Foster J."/>
            <person name="Holman A."/>
            <person name="Kumar S."/>
            <person name="Lessard P.A."/>
            <person name="Luyten Y.A."/>
            <person name="Slatko B."/>
            <person name="Wood N."/>
            <person name="Wu B."/>
            <person name="Teplitski M."/>
            <person name="Mougous J.D."/>
            <person name="Ward N."/>
            <person name="Eisen J.A."/>
            <person name="Badger J.H."/>
            <person name="Distel D.L."/>
        </authorList>
    </citation>
    <scope>NUCLEOTIDE SEQUENCE [LARGE SCALE GENOMIC DNA]</scope>
    <source>
        <strain evidence="5">ATCC 39867 / T7901</strain>
    </source>
</reference>
<dbReference type="STRING" id="377629.TERTU_1962"/>